<dbReference type="HOGENOM" id="CLU_3293509_0_0_9"/>
<evidence type="ECO:0000313" key="1">
    <source>
        <dbReference type="EMBL" id="AEI45228.1"/>
    </source>
</evidence>
<dbReference type="EMBL" id="CP002869">
    <property type="protein sequence ID" value="AEI45228.1"/>
    <property type="molecule type" value="Genomic_DNA"/>
</dbReference>
<sequence length="40" mass="4691">MISWSSDLIVNFVISFFTNHDTYCIIISNDSTRFDIIMQC</sequence>
<organism evidence="1 2">
    <name type="scientific">Paenibacillus mucilaginosus (strain KNP414)</name>
    <dbReference type="NCBI Taxonomy" id="1036673"/>
    <lineage>
        <taxon>Bacteria</taxon>
        <taxon>Bacillati</taxon>
        <taxon>Bacillota</taxon>
        <taxon>Bacilli</taxon>
        <taxon>Bacillales</taxon>
        <taxon>Paenibacillaceae</taxon>
        <taxon>Paenibacillus</taxon>
    </lineage>
</organism>
<protein>
    <submittedName>
        <fullName evidence="1">Uncharacterized protein</fullName>
    </submittedName>
</protein>
<dbReference type="Proteomes" id="UP000006620">
    <property type="component" value="Chromosome"/>
</dbReference>
<name>F8FCA9_PAEMK</name>
<reference evidence="1 2" key="2">
    <citation type="journal article" date="2013" name="Genome Announc.">
        <title>Genome Sequence of Growth-Improving Paenibacillus mucilaginosus Strain KNP414.</title>
        <authorList>
            <person name="Lu J.J."/>
            <person name="Wang J.F."/>
            <person name="Hu X.F."/>
        </authorList>
    </citation>
    <scope>NUCLEOTIDE SEQUENCE [LARGE SCALE GENOMIC DNA]</scope>
    <source>
        <strain evidence="1 2">KNP414</strain>
    </source>
</reference>
<gene>
    <name evidence="1" type="ordered locus">KNP414_06709</name>
</gene>
<accession>F8FCA9</accession>
<dbReference type="KEGG" id="pms:KNP414_06709"/>
<proteinExistence type="predicted"/>
<evidence type="ECO:0000313" key="2">
    <source>
        <dbReference type="Proteomes" id="UP000006620"/>
    </source>
</evidence>
<dbReference type="AlphaFoldDB" id="F8FCA9"/>
<reference evidence="2" key="1">
    <citation type="submission" date="2011-06" db="EMBL/GenBank/DDBJ databases">
        <title>Complete genome sequence of Paenibacillus mucilaginosus KNP414.</title>
        <authorList>
            <person name="Wang J."/>
            <person name="Hu S."/>
            <person name="Hu X."/>
            <person name="Zhang B."/>
            <person name="Dong D."/>
            <person name="Zhang S."/>
            <person name="Zhao K."/>
            <person name="Wu D."/>
        </authorList>
    </citation>
    <scope>NUCLEOTIDE SEQUENCE [LARGE SCALE GENOMIC DNA]</scope>
    <source>
        <strain evidence="2">KNP414</strain>
    </source>
</reference>